<gene>
    <name evidence="2" type="ORF">PECUL_23A002722</name>
</gene>
<dbReference type="AlphaFoldDB" id="A0AAD1S3F3"/>
<reference evidence="2" key="1">
    <citation type="submission" date="2022-03" db="EMBL/GenBank/DDBJ databases">
        <authorList>
            <person name="Alioto T."/>
            <person name="Alioto T."/>
            <person name="Gomez Garrido J."/>
        </authorList>
    </citation>
    <scope>NUCLEOTIDE SEQUENCE</scope>
</reference>
<name>A0AAD1S3F3_PELCU</name>
<organism evidence="2 3">
    <name type="scientific">Pelobates cultripes</name>
    <name type="common">Western spadefoot toad</name>
    <dbReference type="NCBI Taxonomy" id="61616"/>
    <lineage>
        <taxon>Eukaryota</taxon>
        <taxon>Metazoa</taxon>
        <taxon>Chordata</taxon>
        <taxon>Craniata</taxon>
        <taxon>Vertebrata</taxon>
        <taxon>Euteleostomi</taxon>
        <taxon>Amphibia</taxon>
        <taxon>Batrachia</taxon>
        <taxon>Anura</taxon>
        <taxon>Pelobatoidea</taxon>
        <taxon>Pelobatidae</taxon>
        <taxon>Pelobates</taxon>
    </lineage>
</organism>
<accession>A0AAD1S3F3</accession>
<protein>
    <submittedName>
        <fullName evidence="2">Uncharacterized protein</fullName>
    </submittedName>
</protein>
<evidence type="ECO:0000256" key="1">
    <source>
        <dbReference type="SAM" id="MobiDB-lite"/>
    </source>
</evidence>
<proteinExistence type="predicted"/>
<keyword evidence="3" id="KW-1185">Reference proteome</keyword>
<evidence type="ECO:0000313" key="3">
    <source>
        <dbReference type="Proteomes" id="UP001295444"/>
    </source>
</evidence>
<dbReference type="Proteomes" id="UP001295444">
    <property type="component" value="Chromosome 04"/>
</dbReference>
<sequence length="170" mass="18510">MMEDDLDRLLDEVETKYCGSGAAGSTEGRNQREPSRCKKPVKKACAEDENIDDLIEDILNVHCKEENKMHSSTQLMNVFILLLGMYSACAAIVPVEINTSADGTNTVAMEASNQDQNLQAIINAAVVASLEKALARVLPIEPKDLETSEPPLSDEDADDSTKKNPSKSNK</sequence>
<feature type="region of interest" description="Disordered" evidence="1">
    <location>
        <begin position="140"/>
        <end position="170"/>
    </location>
</feature>
<dbReference type="EMBL" id="OW240915">
    <property type="protein sequence ID" value="CAH2285616.1"/>
    <property type="molecule type" value="Genomic_DNA"/>
</dbReference>
<evidence type="ECO:0000313" key="2">
    <source>
        <dbReference type="EMBL" id="CAH2285616.1"/>
    </source>
</evidence>